<name>A0A8H5LY83_9AGAR</name>
<keyword evidence="4" id="KW-1185">Reference proteome</keyword>
<feature type="signal peptide" evidence="2">
    <location>
        <begin position="1"/>
        <end position="21"/>
    </location>
</feature>
<proteinExistence type="predicted"/>
<organism evidence="3 4">
    <name type="scientific">Tricholomella constricta</name>
    <dbReference type="NCBI Taxonomy" id="117010"/>
    <lineage>
        <taxon>Eukaryota</taxon>
        <taxon>Fungi</taxon>
        <taxon>Dikarya</taxon>
        <taxon>Basidiomycota</taxon>
        <taxon>Agaricomycotina</taxon>
        <taxon>Agaricomycetes</taxon>
        <taxon>Agaricomycetidae</taxon>
        <taxon>Agaricales</taxon>
        <taxon>Tricholomatineae</taxon>
        <taxon>Lyophyllaceae</taxon>
        <taxon>Tricholomella</taxon>
    </lineage>
</organism>
<dbReference type="AlphaFoldDB" id="A0A8H5LY83"/>
<gene>
    <name evidence="3" type="ORF">D9615_009040</name>
</gene>
<protein>
    <recommendedName>
        <fullName evidence="5">Mannoprotein</fullName>
    </recommendedName>
</protein>
<feature type="region of interest" description="Disordered" evidence="1">
    <location>
        <begin position="294"/>
        <end position="354"/>
    </location>
</feature>
<feature type="chain" id="PRO_5034704857" description="Mannoprotein" evidence="2">
    <location>
        <begin position="22"/>
        <end position="376"/>
    </location>
</feature>
<evidence type="ECO:0000313" key="3">
    <source>
        <dbReference type="EMBL" id="KAF5374435.1"/>
    </source>
</evidence>
<dbReference type="OrthoDB" id="2564904at2759"/>
<dbReference type="Proteomes" id="UP000565441">
    <property type="component" value="Unassembled WGS sequence"/>
</dbReference>
<evidence type="ECO:0000313" key="4">
    <source>
        <dbReference type="Proteomes" id="UP000565441"/>
    </source>
</evidence>
<sequence>MSRSTFLVAALPLFAATLAFAQFVPLVDKRYKYPDEIPYKADTDFLARGGQTGYNRCNSTTEGQNSLCQTAFTNSIDDFCLWAPINPNSVVGDVEGEMVAWCTKPGHGARTIPAGTLTGVQFMKTPDYVQVVGFLDQTKINLAAGDFGGEMDPHGADLRGNPLGGLLYSNAFGTDKNNFKQVIEWHNFIGGNAFCFKACDPAGPNAAHFCEHIFDRIGCAYNAPNNAQNGVFESCLGENQDFPGVYVTNGVTQTYQQPPESLGPITSIPYTARVPASSSCSQFKSEELFAAAATVTPPAPTSSSITTPGTQTQTTQTGSATTKPGSNPTSVPQTTSGSTSSSTGPPPSQTSNDASTLAISGAASILGAIFAGLFLS</sequence>
<evidence type="ECO:0008006" key="5">
    <source>
        <dbReference type="Google" id="ProtNLM"/>
    </source>
</evidence>
<dbReference type="EMBL" id="JAACJP010000036">
    <property type="protein sequence ID" value="KAF5374435.1"/>
    <property type="molecule type" value="Genomic_DNA"/>
</dbReference>
<comment type="caution">
    <text evidence="3">The sequence shown here is derived from an EMBL/GenBank/DDBJ whole genome shotgun (WGS) entry which is preliminary data.</text>
</comment>
<evidence type="ECO:0000256" key="2">
    <source>
        <dbReference type="SAM" id="SignalP"/>
    </source>
</evidence>
<reference evidence="3 4" key="1">
    <citation type="journal article" date="2020" name="ISME J.">
        <title>Uncovering the hidden diversity of litter-decomposition mechanisms in mushroom-forming fungi.</title>
        <authorList>
            <person name="Floudas D."/>
            <person name="Bentzer J."/>
            <person name="Ahren D."/>
            <person name="Johansson T."/>
            <person name="Persson P."/>
            <person name="Tunlid A."/>
        </authorList>
    </citation>
    <scope>NUCLEOTIDE SEQUENCE [LARGE SCALE GENOMIC DNA]</scope>
    <source>
        <strain evidence="3 4">CBS 661.87</strain>
    </source>
</reference>
<evidence type="ECO:0000256" key="1">
    <source>
        <dbReference type="SAM" id="MobiDB-lite"/>
    </source>
</evidence>
<keyword evidence="2" id="KW-0732">Signal</keyword>
<accession>A0A8H5LY83</accession>
<feature type="compositionally biased region" description="Low complexity" evidence="1">
    <location>
        <begin position="294"/>
        <end position="343"/>
    </location>
</feature>